<name>A0ACB6QR37_9PLEO</name>
<comment type="caution">
    <text evidence="1">The sequence shown here is derived from an EMBL/GenBank/DDBJ whole genome shotgun (WGS) entry which is preliminary data.</text>
</comment>
<accession>A0ACB6QR37</accession>
<sequence>MFFNVMSPRWVSCEAGGIHPLYSVRSWFHRRLRRSLCRTCMLTRDRLPLQGCSRSDRKAHAQLLCWPLSLEANVNVGD</sequence>
<reference evidence="1" key="1">
    <citation type="journal article" date="2020" name="Stud. Mycol.">
        <title>101 Dothideomycetes genomes: a test case for predicting lifestyles and emergence of pathogens.</title>
        <authorList>
            <person name="Haridas S."/>
            <person name="Albert R."/>
            <person name="Binder M."/>
            <person name="Bloem J."/>
            <person name="Labutti K."/>
            <person name="Salamov A."/>
            <person name="Andreopoulos B."/>
            <person name="Baker S."/>
            <person name="Barry K."/>
            <person name="Bills G."/>
            <person name="Bluhm B."/>
            <person name="Cannon C."/>
            <person name="Castanera R."/>
            <person name="Culley D."/>
            <person name="Daum C."/>
            <person name="Ezra D."/>
            <person name="Gonzalez J."/>
            <person name="Henrissat B."/>
            <person name="Kuo A."/>
            <person name="Liang C."/>
            <person name="Lipzen A."/>
            <person name="Lutzoni F."/>
            <person name="Magnuson J."/>
            <person name="Mondo S."/>
            <person name="Nolan M."/>
            <person name="Ohm R."/>
            <person name="Pangilinan J."/>
            <person name="Park H.-J."/>
            <person name="Ramirez L."/>
            <person name="Alfaro M."/>
            <person name="Sun H."/>
            <person name="Tritt A."/>
            <person name="Yoshinaga Y."/>
            <person name="Zwiers L.-H."/>
            <person name="Turgeon B."/>
            <person name="Goodwin S."/>
            <person name="Spatafora J."/>
            <person name="Crous P."/>
            <person name="Grigoriev I."/>
        </authorList>
    </citation>
    <scope>NUCLEOTIDE SEQUENCE</scope>
    <source>
        <strain evidence="1">ATCC 200398</strain>
    </source>
</reference>
<evidence type="ECO:0000313" key="2">
    <source>
        <dbReference type="Proteomes" id="UP000799755"/>
    </source>
</evidence>
<dbReference type="EMBL" id="MU003512">
    <property type="protein sequence ID" value="KAF2469489.1"/>
    <property type="molecule type" value="Genomic_DNA"/>
</dbReference>
<dbReference type="Proteomes" id="UP000799755">
    <property type="component" value="Unassembled WGS sequence"/>
</dbReference>
<organism evidence="1 2">
    <name type="scientific">Lindgomyces ingoldianus</name>
    <dbReference type="NCBI Taxonomy" id="673940"/>
    <lineage>
        <taxon>Eukaryota</taxon>
        <taxon>Fungi</taxon>
        <taxon>Dikarya</taxon>
        <taxon>Ascomycota</taxon>
        <taxon>Pezizomycotina</taxon>
        <taxon>Dothideomycetes</taxon>
        <taxon>Pleosporomycetidae</taxon>
        <taxon>Pleosporales</taxon>
        <taxon>Lindgomycetaceae</taxon>
        <taxon>Lindgomyces</taxon>
    </lineage>
</organism>
<protein>
    <submittedName>
        <fullName evidence="1">Uncharacterized protein</fullName>
    </submittedName>
</protein>
<keyword evidence="2" id="KW-1185">Reference proteome</keyword>
<evidence type="ECO:0000313" key="1">
    <source>
        <dbReference type="EMBL" id="KAF2469489.1"/>
    </source>
</evidence>
<gene>
    <name evidence="1" type="ORF">BDR25DRAFT_49938</name>
</gene>
<proteinExistence type="predicted"/>